<feature type="transmembrane region" description="Helical" evidence="9">
    <location>
        <begin position="105"/>
        <end position="126"/>
    </location>
</feature>
<dbReference type="InterPro" id="IPR010656">
    <property type="entry name" value="DctM"/>
</dbReference>
<feature type="transmembrane region" description="Helical" evidence="9">
    <location>
        <begin position="65"/>
        <end position="85"/>
    </location>
</feature>
<feature type="domain" description="TRAP C4-dicarboxylate transport system permease DctM subunit" evidence="10">
    <location>
        <begin position="12"/>
        <end position="442"/>
    </location>
</feature>
<reference evidence="11 12" key="1">
    <citation type="submission" date="2020-02" db="EMBL/GenBank/DDBJ databases">
        <authorList>
            <person name="Kim M.K."/>
        </authorList>
    </citation>
    <scope>NUCLEOTIDE SEQUENCE [LARGE SCALE GENOMIC DNA]</scope>
    <source>
        <strain evidence="11 12">17J57-3</strain>
    </source>
</reference>
<name>A0A6B3STN2_9BURK</name>
<feature type="compositionally biased region" description="Pro residues" evidence="8">
    <location>
        <begin position="494"/>
        <end position="503"/>
    </location>
</feature>
<evidence type="ECO:0000259" key="10">
    <source>
        <dbReference type="Pfam" id="PF06808"/>
    </source>
</evidence>
<feature type="transmembrane region" description="Helical" evidence="9">
    <location>
        <begin position="296"/>
        <end position="319"/>
    </location>
</feature>
<keyword evidence="2" id="KW-1003">Cell membrane</keyword>
<evidence type="ECO:0000256" key="4">
    <source>
        <dbReference type="ARBA" id="ARBA00022692"/>
    </source>
</evidence>
<dbReference type="EMBL" id="JAAIVB010000079">
    <property type="protein sequence ID" value="NEX64360.1"/>
    <property type="molecule type" value="Genomic_DNA"/>
</dbReference>
<feature type="transmembrane region" description="Helical" evidence="9">
    <location>
        <begin position="339"/>
        <end position="367"/>
    </location>
</feature>
<sequence>MSETTGLWMLLGVAVLLLATGLPAWTVLLGVAAAFSALGMATGVISMAVLTALPPRLIGLLEQDLLQALPLYVLLGAMLNRLPLARILFNTGTHALQRTGAGPQLMSLLLGLLLAPINGSVGASVTMLSRTVQSRLAAARVPASASAALICAGGTFGVVIPPSLVLILLGDAMLRAHTEAVNATHQAARIINTQDLFRGALPPALLFCALCMAAAWWMSRRGKPVADQADAAPTTADRLTAAATVLFLVGLLAGVALGYFYAVEGAAAGGVALALYGFATRTLSRKVMADVLRDTMALSGALFALLIAATMFTLVLRLFGTDRWIADALLALPGGPAAVLAAVLLVLALSALVLDAFEIIFVVIPIVMPPLLMRQPDAVWMSVIALLMLQASFLLPPLGYAVLLIRHDMAGVLSMRALARALAPYVFAQAVVLGCVLAFPQMTHVFSPPESAPQENAGSTEDGWEMLRRQQEEAQGAQGSQGTPGEGNAVPSFSLPPPEGEAR</sequence>
<evidence type="ECO:0000256" key="6">
    <source>
        <dbReference type="ARBA" id="ARBA00023136"/>
    </source>
</evidence>
<accession>A0A6B3STN2</accession>
<organism evidence="11 12">
    <name type="scientific">Noviherbaspirillum galbum</name>
    <dbReference type="NCBI Taxonomy" id="2709383"/>
    <lineage>
        <taxon>Bacteria</taxon>
        <taxon>Pseudomonadati</taxon>
        <taxon>Pseudomonadota</taxon>
        <taxon>Betaproteobacteria</taxon>
        <taxon>Burkholderiales</taxon>
        <taxon>Oxalobacteraceae</taxon>
        <taxon>Noviherbaspirillum</taxon>
    </lineage>
</organism>
<feature type="transmembrane region" description="Helical" evidence="9">
    <location>
        <begin position="266"/>
        <end position="284"/>
    </location>
</feature>
<evidence type="ECO:0000256" key="2">
    <source>
        <dbReference type="ARBA" id="ARBA00022475"/>
    </source>
</evidence>
<comment type="subcellular location">
    <subcellularLocation>
        <location evidence="1 7">Cell inner membrane</location>
        <topology evidence="1 7">Multi-pass membrane protein</topology>
    </subcellularLocation>
</comment>
<evidence type="ECO:0000313" key="12">
    <source>
        <dbReference type="Proteomes" id="UP000482155"/>
    </source>
</evidence>
<evidence type="ECO:0000256" key="1">
    <source>
        <dbReference type="ARBA" id="ARBA00004429"/>
    </source>
</evidence>
<dbReference type="PANTHER" id="PTHR33362:SF7">
    <property type="entry name" value="SLL1103 PROTEIN"/>
    <property type="match status" value="1"/>
</dbReference>
<dbReference type="RefSeq" id="WP_163968289.1">
    <property type="nucleotide sequence ID" value="NZ_JAAIVB010000079.1"/>
</dbReference>
<evidence type="ECO:0000256" key="9">
    <source>
        <dbReference type="SAM" id="Phobius"/>
    </source>
</evidence>
<feature type="region of interest" description="Disordered" evidence="8">
    <location>
        <begin position="448"/>
        <end position="503"/>
    </location>
</feature>
<keyword evidence="5 9" id="KW-1133">Transmembrane helix</keyword>
<dbReference type="GO" id="GO:0005886">
    <property type="term" value="C:plasma membrane"/>
    <property type="evidence" value="ECO:0007669"/>
    <property type="project" value="UniProtKB-SubCell"/>
</dbReference>
<comment type="caution">
    <text evidence="11">The sequence shown here is derived from an EMBL/GenBank/DDBJ whole genome shotgun (WGS) entry which is preliminary data.</text>
</comment>
<keyword evidence="4 9" id="KW-0812">Transmembrane</keyword>
<proteinExistence type="predicted"/>
<dbReference type="Pfam" id="PF06808">
    <property type="entry name" value="DctM"/>
    <property type="match status" value="1"/>
</dbReference>
<keyword evidence="12" id="KW-1185">Reference proteome</keyword>
<evidence type="ECO:0000256" key="7">
    <source>
        <dbReference type="RuleBase" id="RU369079"/>
    </source>
</evidence>
<gene>
    <name evidence="11" type="ORF">G3574_25030</name>
</gene>
<feature type="transmembrane region" description="Helical" evidence="9">
    <location>
        <begin position="31"/>
        <end position="53"/>
    </location>
</feature>
<evidence type="ECO:0000256" key="3">
    <source>
        <dbReference type="ARBA" id="ARBA00022519"/>
    </source>
</evidence>
<feature type="transmembrane region" description="Helical" evidence="9">
    <location>
        <begin position="417"/>
        <end position="439"/>
    </location>
</feature>
<keyword evidence="3 7" id="KW-0997">Cell inner membrane</keyword>
<feature type="transmembrane region" description="Helical" evidence="9">
    <location>
        <begin position="147"/>
        <end position="169"/>
    </location>
</feature>
<dbReference type="InterPro" id="IPR004681">
    <property type="entry name" value="TRAP_DctM"/>
</dbReference>
<evidence type="ECO:0000256" key="8">
    <source>
        <dbReference type="SAM" id="MobiDB-lite"/>
    </source>
</evidence>
<feature type="transmembrane region" description="Helical" evidence="9">
    <location>
        <begin position="7"/>
        <end position="25"/>
    </location>
</feature>
<feature type="transmembrane region" description="Helical" evidence="9">
    <location>
        <begin position="379"/>
        <end position="405"/>
    </location>
</feature>
<dbReference type="PANTHER" id="PTHR33362">
    <property type="entry name" value="SIALIC ACID TRAP TRANSPORTER PERMEASE PROTEIN SIAT-RELATED"/>
    <property type="match status" value="1"/>
</dbReference>
<feature type="transmembrane region" description="Helical" evidence="9">
    <location>
        <begin position="200"/>
        <end position="218"/>
    </location>
</feature>
<dbReference type="AlphaFoldDB" id="A0A6B3STN2"/>
<feature type="transmembrane region" description="Helical" evidence="9">
    <location>
        <begin position="239"/>
        <end position="260"/>
    </location>
</feature>
<evidence type="ECO:0000313" key="11">
    <source>
        <dbReference type="EMBL" id="NEX64360.1"/>
    </source>
</evidence>
<evidence type="ECO:0000256" key="5">
    <source>
        <dbReference type="ARBA" id="ARBA00022989"/>
    </source>
</evidence>
<keyword evidence="6 9" id="KW-0472">Membrane</keyword>
<dbReference type="Proteomes" id="UP000482155">
    <property type="component" value="Unassembled WGS sequence"/>
</dbReference>
<dbReference type="GO" id="GO:0022857">
    <property type="term" value="F:transmembrane transporter activity"/>
    <property type="evidence" value="ECO:0007669"/>
    <property type="project" value="UniProtKB-UniRule"/>
</dbReference>
<protein>
    <submittedName>
        <fullName evidence="11">TRAP transporter large permease subunit</fullName>
    </submittedName>
</protein>
<comment type="function">
    <text evidence="7">Part of the tripartite ATP-independent periplasmic (TRAP) transport system.</text>
</comment>
<keyword evidence="7" id="KW-0813">Transport</keyword>